<proteinExistence type="inferred from homology"/>
<comment type="caution">
    <text evidence="13">The sequence shown here is derived from an EMBL/GenBank/DDBJ whole genome shotgun (WGS) entry which is preliminary data.</text>
</comment>
<feature type="transmembrane region" description="Helical" evidence="10">
    <location>
        <begin position="165"/>
        <end position="186"/>
    </location>
</feature>
<keyword evidence="10 11" id="KW-0961">Cell wall biogenesis/degradation</keyword>
<reference evidence="14" key="1">
    <citation type="journal article" date="2019" name="Int. J. Syst. Evol. Microbiol.">
        <title>The Global Catalogue of Microorganisms (GCM) 10K type strain sequencing project: providing services to taxonomists for standard genome sequencing and annotation.</title>
        <authorList>
            <consortium name="The Broad Institute Genomics Platform"/>
            <consortium name="The Broad Institute Genome Sequencing Center for Infectious Disease"/>
            <person name="Wu L."/>
            <person name="Ma J."/>
        </authorList>
    </citation>
    <scope>NUCLEOTIDE SEQUENCE [LARGE SCALE GENOMIC DNA]</scope>
    <source>
        <strain evidence="14">NBRC 103632</strain>
    </source>
</reference>
<evidence type="ECO:0000256" key="9">
    <source>
        <dbReference type="ARBA" id="ARBA00061532"/>
    </source>
</evidence>
<feature type="transmembrane region" description="Helical" evidence="10">
    <location>
        <begin position="442"/>
        <end position="464"/>
    </location>
</feature>
<name>A0AA37TC57_9HYPH</name>
<feature type="transmembrane region" description="Helical" evidence="10">
    <location>
        <begin position="345"/>
        <end position="372"/>
    </location>
</feature>
<evidence type="ECO:0000256" key="12">
    <source>
        <dbReference type="SAM" id="MobiDB-lite"/>
    </source>
</evidence>
<keyword evidence="2 10" id="KW-1003">Cell membrane</keyword>
<protein>
    <recommendedName>
        <fullName evidence="10">Probable lipid II flippase MurJ</fullName>
    </recommendedName>
</protein>
<dbReference type="InterPro" id="IPR051050">
    <property type="entry name" value="Lipid_II_flippase_MurJ/MviN"/>
</dbReference>
<evidence type="ECO:0000256" key="8">
    <source>
        <dbReference type="ARBA" id="ARBA00060041"/>
    </source>
</evidence>
<feature type="transmembrane region" description="Helical" evidence="10">
    <location>
        <begin position="418"/>
        <end position="436"/>
    </location>
</feature>
<evidence type="ECO:0000256" key="4">
    <source>
        <dbReference type="ARBA" id="ARBA00022960"/>
    </source>
</evidence>
<keyword evidence="3 10" id="KW-0812">Transmembrane</keyword>
<feature type="transmembrane region" description="Helical" evidence="10">
    <location>
        <begin position="264"/>
        <end position="293"/>
    </location>
</feature>
<evidence type="ECO:0000313" key="13">
    <source>
        <dbReference type="EMBL" id="GLS69195.1"/>
    </source>
</evidence>
<keyword evidence="4 10" id="KW-0133">Cell shape</keyword>
<dbReference type="PANTHER" id="PTHR47019:SF1">
    <property type="entry name" value="LIPID II FLIPPASE MURJ"/>
    <property type="match status" value="1"/>
</dbReference>
<organism evidence="13 14">
    <name type="scientific">Methylobacterium tardum</name>
    <dbReference type="NCBI Taxonomy" id="374432"/>
    <lineage>
        <taxon>Bacteria</taxon>
        <taxon>Pseudomonadati</taxon>
        <taxon>Pseudomonadota</taxon>
        <taxon>Alphaproteobacteria</taxon>
        <taxon>Hyphomicrobiales</taxon>
        <taxon>Methylobacteriaceae</taxon>
        <taxon>Methylobacterium</taxon>
    </lineage>
</organism>
<feature type="transmembrane region" description="Helical" evidence="10">
    <location>
        <begin position="193"/>
        <end position="217"/>
    </location>
</feature>
<dbReference type="GO" id="GO:0015648">
    <property type="term" value="F:lipid-linked peptidoglycan transporter activity"/>
    <property type="evidence" value="ECO:0007669"/>
    <property type="project" value="UniProtKB-UniRule"/>
</dbReference>
<dbReference type="PRINTS" id="PR01806">
    <property type="entry name" value="VIRFACTRMVIN"/>
</dbReference>
<evidence type="ECO:0000256" key="2">
    <source>
        <dbReference type="ARBA" id="ARBA00022475"/>
    </source>
</evidence>
<dbReference type="GO" id="GO:0034204">
    <property type="term" value="P:lipid translocation"/>
    <property type="evidence" value="ECO:0007669"/>
    <property type="project" value="TreeGrafter"/>
</dbReference>
<keyword evidence="5 10" id="KW-0573">Peptidoglycan synthesis</keyword>
<feature type="transmembrane region" description="Helical" evidence="10">
    <location>
        <begin position="123"/>
        <end position="145"/>
    </location>
</feature>
<accession>A0AA37TC57</accession>
<dbReference type="GO" id="GO:0005886">
    <property type="term" value="C:plasma membrane"/>
    <property type="evidence" value="ECO:0007669"/>
    <property type="project" value="UniProtKB-SubCell"/>
</dbReference>
<keyword evidence="14" id="KW-1185">Reference proteome</keyword>
<comment type="pathway">
    <text evidence="10">Cell wall biogenesis; peptidoglycan biosynthesis.</text>
</comment>
<dbReference type="AlphaFoldDB" id="A0AA37TC57"/>
<dbReference type="HAMAP" id="MF_02078">
    <property type="entry name" value="MurJ_MviN"/>
    <property type="match status" value="1"/>
</dbReference>
<dbReference type="PIRSF" id="PIRSF002869">
    <property type="entry name" value="MviN"/>
    <property type="match status" value="1"/>
</dbReference>
<feature type="region of interest" description="Disordered" evidence="12">
    <location>
        <begin position="1"/>
        <end position="28"/>
    </location>
</feature>
<evidence type="ECO:0000256" key="6">
    <source>
        <dbReference type="ARBA" id="ARBA00022989"/>
    </source>
</evidence>
<comment type="function">
    <text evidence="8 10 11">Involved in peptidoglycan biosynthesis. Transports lipid-linked peptidoglycan precursors from the inner to the outer leaflet of the cytoplasmic membrane.</text>
</comment>
<sequence>MTRCKGSGHFPSSDIRDIPEAHRPASAVGDTVPAARGTMIRSILSVGGWTLVSRVTGFARDVVMAAVMGAGPMADAFVVAFRLPNHFRAIFGEGAFNTAFVPAYAGLAEAGAPGDAHRFADRVFTLMLIVQLVLLNLALPAMPWVVHALAPGFAEDGERFQLAVALTRITFPYLLFMTLVTLLSGILNAHRHFAVAAGAPVLLNLAMLAALGLSFLFPNAAYAAAWGVAVSGVLQFGLLWWGCRRVRVMPDLAVPRLDPALKRFFAVLGPAVIGSAGFQIAAFADTIIASWLPTGAVSALYYADRLYQLPFGVIAIAAGTVLLPEMSRRIAAGDVAGAHAAQNRAAGFSLALSAPFTVAFLTIPGLIMAALFQRGAFSAEDSARAAAVLAAYGFALPAVVLVRSAVASFYARQDTKTPLWASLTAIGVNVALKLWLTGPYGVTGLALATAVSQWVNLLLLLVLAKRRNWTAPGRTLGLTVAGVLLACLGLAAVAVYGQGLAQALVPDLPHGREIVVLAVLGMAGAAVYGGLLAGLLHLFGLRLRRA</sequence>
<dbReference type="PANTHER" id="PTHR47019">
    <property type="entry name" value="LIPID II FLIPPASE MURJ"/>
    <property type="match status" value="1"/>
</dbReference>
<feature type="compositionally biased region" description="Basic and acidic residues" evidence="12">
    <location>
        <begin position="14"/>
        <end position="23"/>
    </location>
</feature>
<dbReference type="GO" id="GO:0071555">
    <property type="term" value="P:cell wall organization"/>
    <property type="evidence" value="ECO:0007669"/>
    <property type="project" value="UniProtKB-UniRule"/>
</dbReference>
<feature type="transmembrane region" description="Helical" evidence="10">
    <location>
        <begin position="223"/>
        <end position="243"/>
    </location>
</feature>
<evidence type="ECO:0000256" key="7">
    <source>
        <dbReference type="ARBA" id="ARBA00023136"/>
    </source>
</evidence>
<evidence type="ECO:0000256" key="11">
    <source>
        <dbReference type="PIRNR" id="PIRNR002869"/>
    </source>
</evidence>
<dbReference type="Pfam" id="PF03023">
    <property type="entry name" value="MurJ"/>
    <property type="match status" value="1"/>
</dbReference>
<comment type="subcellular location">
    <subcellularLocation>
        <location evidence="10">Cell inner membrane</location>
        <topology evidence="10">Multi-pass membrane protein</topology>
    </subcellularLocation>
    <subcellularLocation>
        <location evidence="1">Cell membrane</location>
        <topology evidence="1">Multi-pass membrane protein</topology>
    </subcellularLocation>
</comment>
<evidence type="ECO:0000256" key="1">
    <source>
        <dbReference type="ARBA" id="ARBA00004651"/>
    </source>
</evidence>
<keyword evidence="6 10" id="KW-1133">Transmembrane helix</keyword>
<feature type="transmembrane region" description="Helical" evidence="10">
    <location>
        <begin position="476"/>
        <end position="496"/>
    </location>
</feature>
<evidence type="ECO:0000256" key="10">
    <source>
        <dbReference type="HAMAP-Rule" id="MF_02078"/>
    </source>
</evidence>
<dbReference type="Proteomes" id="UP001157440">
    <property type="component" value="Unassembled WGS sequence"/>
</dbReference>
<feature type="transmembrane region" description="Helical" evidence="10">
    <location>
        <begin position="516"/>
        <end position="539"/>
    </location>
</feature>
<keyword evidence="10 11" id="KW-0813">Transport</keyword>
<dbReference type="CDD" id="cd13123">
    <property type="entry name" value="MATE_MurJ_like"/>
    <property type="match status" value="1"/>
</dbReference>
<comment type="similarity">
    <text evidence="9 10 11">Belongs to the MurJ/MviN family.</text>
</comment>
<evidence type="ECO:0000256" key="5">
    <source>
        <dbReference type="ARBA" id="ARBA00022984"/>
    </source>
</evidence>
<feature type="transmembrane region" description="Helical" evidence="10">
    <location>
        <begin position="384"/>
        <end position="406"/>
    </location>
</feature>
<dbReference type="EMBL" id="BSPL01000010">
    <property type="protein sequence ID" value="GLS69195.1"/>
    <property type="molecule type" value="Genomic_DNA"/>
</dbReference>
<feature type="transmembrane region" description="Helical" evidence="10">
    <location>
        <begin position="305"/>
        <end position="324"/>
    </location>
</feature>
<dbReference type="NCBIfam" id="TIGR01695">
    <property type="entry name" value="murJ_mviN"/>
    <property type="match status" value="1"/>
</dbReference>
<dbReference type="InterPro" id="IPR004268">
    <property type="entry name" value="MurJ"/>
</dbReference>
<dbReference type="GO" id="GO:0009252">
    <property type="term" value="P:peptidoglycan biosynthetic process"/>
    <property type="evidence" value="ECO:0007669"/>
    <property type="project" value="UniProtKB-UniRule"/>
</dbReference>
<keyword evidence="10" id="KW-0997">Cell inner membrane</keyword>
<evidence type="ECO:0000313" key="14">
    <source>
        <dbReference type="Proteomes" id="UP001157440"/>
    </source>
</evidence>
<dbReference type="GO" id="GO:0008360">
    <property type="term" value="P:regulation of cell shape"/>
    <property type="evidence" value="ECO:0007669"/>
    <property type="project" value="UniProtKB-UniRule"/>
</dbReference>
<evidence type="ECO:0000256" key="3">
    <source>
        <dbReference type="ARBA" id="ARBA00022692"/>
    </source>
</evidence>
<keyword evidence="7 10" id="KW-0472">Membrane</keyword>
<gene>
    <name evidence="10" type="primary">murJ</name>
    <name evidence="13" type="ORF">GCM10007890_12070</name>
</gene>